<dbReference type="InterPro" id="IPR003673">
    <property type="entry name" value="CoA-Trfase_fam_III"/>
</dbReference>
<dbReference type="InterPro" id="IPR023606">
    <property type="entry name" value="CoA-Trfase_III_dom_1_sf"/>
</dbReference>
<dbReference type="OrthoDB" id="9797653at2"/>
<evidence type="ECO:0000313" key="1">
    <source>
        <dbReference type="EMBL" id="AJE04694.1"/>
    </source>
</evidence>
<name>A0A0B5BHN8_9BACT</name>
<accession>A0A0B5BHN8</accession>
<dbReference type="KEGG" id="gpi:GPICK_16125"/>
<dbReference type="Gene3D" id="3.30.1540.10">
    <property type="entry name" value="formyl-coa transferase, domain 3"/>
    <property type="match status" value="1"/>
</dbReference>
<reference evidence="1 2" key="1">
    <citation type="journal article" date="2015" name="Genome Announc.">
        <title>Complete Genome of Geobacter pickeringii G13T, a Metal-Reducing Isolate from Sedimentary Kaolin Deposits.</title>
        <authorList>
            <person name="Badalamenti J.P."/>
            <person name="Bond D.R."/>
        </authorList>
    </citation>
    <scope>NUCLEOTIDE SEQUENCE [LARGE SCALE GENOMIC DNA]</scope>
    <source>
        <strain evidence="1 2">G13</strain>
    </source>
</reference>
<dbReference type="Pfam" id="PF02515">
    <property type="entry name" value="CoA_transf_3"/>
    <property type="match status" value="1"/>
</dbReference>
<evidence type="ECO:0000313" key="2">
    <source>
        <dbReference type="Proteomes" id="UP000057609"/>
    </source>
</evidence>
<dbReference type="EMBL" id="CP009788">
    <property type="protein sequence ID" value="AJE04694.1"/>
    <property type="molecule type" value="Genomic_DNA"/>
</dbReference>
<gene>
    <name evidence="1" type="ORF">GPICK_16125</name>
</gene>
<dbReference type="Proteomes" id="UP000057609">
    <property type="component" value="Chromosome"/>
</dbReference>
<dbReference type="GO" id="GO:0003824">
    <property type="term" value="F:catalytic activity"/>
    <property type="evidence" value="ECO:0007669"/>
    <property type="project" value="InterPro"/>
</dbReference>
<organism evidence="1 2">
    <name type="scientific">Geobacter pickeringii</name>
    <dbReference type="NCBI Taxonomy" id="345632"/>
    <lineage>
        <taxon>Bacteria</taxon>
        <taxon>Pseudomonadati</taxon>
        <taxon>Thermodesulfobacteriota</taxon>
        <taxon>Desulfuromonadia</taxon>
        <taxon>Geobacterales</taxon>
        <taxon>Geobacteraceae</taxon>
        <taxon>Geobacter</taxon>
    </lineage>
</organism>
<dbReference type="InterPro" id="IPR044855">
    <property type="entry name" value="CoA-Trfase_III_dom3_sf"/>
</dbReference>
<dbReference type="InterPro" id="IPR050509">
    <property type="entry name" value="CoA-transferase_III"/>
</dbReference>
<proteinExistence type="predicted"/>
<dbReference type="RefSeq" id="WP_039744923.1">
    <property type="nucleotide sequence ID" value="NZ_CP009788.1"/>
</dbReference>
<dbReference type="HOGENOM" id="CLU_033975_5_1_7"/>
<sequence>MEPLKGMVAVNLAVNLPGPAAARRLRQLGGAVVKVEPPDGDPMERYHAAWYRDMAEGQEVVRLDLKDAAGRARLDDILATADLLITASRPAALARLGLGREELRRKHPRLCQVAIVGYPAPRENEAGHDLTYQASLGLLTPPHMPRTLLADMAGAEQTISAAVALLLGRERGNGAGYAEVALSAAAAAMAEPLRYGSTAPGALLGGGIPEYNLYQARDGWVALAALEPHFKSRLEETLGVSSAEEYRGAFAGRSAREWQEWGQEQDIPIVVAG</sequence>
<dbReference type="SUPFAM" id="SSF89796">
    <property type="entry name" value="CoA-transferase family III (CaiB/BaiF)"/>
    <property type="match status" value="1"/>
</dbReference>
<dbReference type="STRING" id="345632.GPICK_16125"/>
<dbReference type="Gene3D" id="3.40.50.10540">
    <property type="entry name" value="Crotonobetainyl-coa:carnitine coa-transferase, domain 1"/>
    <property type="match status" value="1"/>
</dbReference>
<dbReference type="PANTHER" id="PTHR48228">
    <property type="entry name" value="SUCCINYL-COA--D-CITRAMALATE COA-TRANSFERASE"/>
    <property type="match status" value="1"/>
</dbReference>
<dbReference type="AlphaFoldDB" id="A0A0B5BHN8"/>
<protein>
    <submittedName>
        <fullName evidence="1">Carnitine dehydratase</fullName>
    </submittedName>
</protein>
<dbReference type="PANTHER" id="PTHR48228:SF5">
    <property type="entry name" value="ALPHA-METHYLACYL-COA RACEMASE"/>
    <property type="match status" value="1"/>
</dbReference>
<keyword evidence="2" id="KW-1185">Reference proteome</keyword>